<keyword evidence="15" id="KW-1185">Reference proteome</keyword>
<keyword evidence="7 10" id="KW-1133">Transmembrane helix</keyword>
<dbReference type="SUPFAM" id="SSF48403">
    <property type="entry name" value="Ankyrin repeat"/>
    <property type="match status" value="1"/>
</dbReference>
<feature type="transmembrane region" description="Helical" evidence="10">
    <location>
        <begin position="374"/>
        <end position="394"/>
    </location>
</feature>
<dbReference type="InterPro" id="IPR020846">
    <property type="entry name" value="MFS_dom"/>
</dbReference>
<protein>
    <recommendedName>
        <fullName evidence="16">Major facilitator superfamily (MFS) profile domain-containing protein</fullName>
    </recommendedName>
</protein>
<dbReference type="InterPro" id="IPR011600">
    <property type="entry name" value="Pept_C14_caspase"/>
</dbReference>
<evidence type="ECO:0008006" key="16">
    <source>
        <dbReference type="Google" id="ProtNLM"/>
    </source>
</evidence>
<dbReference type="Gene3D" id="1.20.1250.20">
    <property type="entry name" value="MFS general substrate transporter like domains"/>
    <property type="match status" value="1"/>
</dbReference>
<dbReference type="Pfam" id="PF13621">
    <property type="entry name" value="Cupin_8"/>
    <property type="match status" value="1"/>
</dbReference>
<organism evidence="14 15">
    <name type="scientific">Cloeon dipterum</name>
    <dbReference type="NCBI Taxonomy" id="197152"/>
    <lineage>
        <taxon>Eukaryota</taxon>
        <taxon>Metazoa</taxon>
        <taxon>Ecdysozoa</taxon>
        <taxon>Arthropoda</taxon>
        <taxon>Hexapoda</taxon>
        <taxon>Insecta</taxon>
        <taxon>Pterygota</taxon>
        <taxon>Palaeoptera</taxon>
        <taxon>Ephemeroptera</taxon>
        <taxon>Pisciforma</taxon>
        <taxon>Baetidae</taxon>
        <taxon>Cloeon</taxon>
    </lineage>
</organism>
<sequence>MRSAIKEIFTCLLGSMSSFDNGLIFGFSAIALPQMQHQESWFPITEDEASWIASLPALSCAIGSMLISYLMDNVGRKRSMQLQCVPRIIGWLFVAFAPNVYYIYAGRLLSGLGVGMIDSTIQVYISEVTTPSLRNVLGSVPCVTFAIGLLQVYMLGALGLQWNLVATFGALVPLVNLVVLFVLPESPAWLRAKGRTEEMKKALQWFGKSSADEDPQMSTSDSKVETAELSAWQCLLSRTSRRPLLIILAFFTFQQFSGMNAVTFYTVQMFQSSGDGVLSTNQAAIVIGATRLLVVCLSCCLLSSVGRRTVTIISGAGMTVSMTALGIVVLATGTPPLFASLACVATFIAFNTFGFFSIPWVMLGEVIPANCRGLASGLISSVAYIYIFTVVKIYPFAISLFGEGEVFLEVETFFNIESQRCNMDDVEKDKDISFGYFQNQSKNPARTWVLVIHHEFKNTDDVREGNQDDVSKLCSTFTRRKCRFKDLKSITKEEILSLLGNRENLFSLFTVNGEEAEPPDMFILFILSHGASGGTIFTDHLAKKPKDPNQPFEEYHTDDVWNRLKGIPQLQDCVKLIFFGPCRGTSDEIRLPASKEILEKNPVDDKSMWFSVQPYCENFIIFYSTVEAVRAQRNILGTWLVTGFCEELDSITKDVDLIIFLTGVKWRICEKATINGAFGQTPQLQFSSHKKFTVSSFPMVEKTDAKSKTDPGPLEKKGQNRYYSWRSTNKLPLRRGRALIFHDDKHVFLAKEMQISFQTLDFETRLYSVQRLTKVVQEVTSVHNSGLSEDGAIVICVLARLLNNPELGLTIITRDKKVAANEITHSFIGTKSSDLAGKPKLLFFLDGGYRDDSPLIGKTPAAFTLEGNNHGEIFTFFGSAKSENNSILSGLIEELRNPELKNSEECAELLDKFNGDGKSDFTGTPMQLKMVAEIGDQVHTFDGGLNSLYHHFVMSKIEFYLEGYCGTNKSHKKYESSMSDAMDLMIELTVSSYFPNDEKLSREIIRKQHEINHIGILRVSINSEKSVKYWDEEEPSLKLTPLDKAAMHAQLDCLEYLLNRPYTTEMKRQAMWYALARGVDIEDKLMDILKLFLKKGETPVQLALEGGHTDVFEYLLTRGADVTLNFGMTNETNYTMASKAAEMGMRKELEMILGVAPIDEDQKQLDGALIGAAKGGKIDVLHELVQMGAIPTQSNYYSIFCKSPLTVAVLAGKRDSIETLFEFMDPDTQKEEANIALVAAVRKRDLDLINFLVEEKGVDINHKDEYGFSPITRATMWGIDNLVDYFLNYPHLDLLSPSTSVVVAAATAVLLLVVLLLARLAWTVAAGGPPGAGPGSVDGVLVVLGSGGHTAEMLRLLERLDDGVFGRRTFVVAATDNGSVAKVAAAAPGAEAPLLRPVARARAALPQGHLRRPPRLTPAGSALAALFDAWTAAEATPVGADLAQQFFLYSQARVNFLNKNLELAAEYCQHAKEAATEAVNTGKFSEAGEARSLYAQVGLLEALICVERGDLAGALMAVDMVLLMGAPDEVTARAADLLAERLSSDDAEELQEPWRDGLSYVRGWEQCKAVPEAECPSVHAFWRDHMCKETPIKLTNTIEHFPARKKWTLRYLLKVAGRRTVPVELGRDYTHAHWTQQLMPLGEFVRGHLLHNSPITGYLAQHSLFLQIPRLMDDLLVPDYCSEAPDMNVWLGPAGTVSPLHHDPKHNLLAQIRGYKRVLLFPAGIDGLYPFPGECLMANTSQVDPESPDPDRFPLFPATQGLSCLLAPGDVLYIPPKWWHHVRSLTPSLSVSYWWQPDD</sequence>
<dbReference type="Gene3D" id="1.25.40.20">
    <property type="entry name" value="Ankyrin repeat-containing domain"/>
    <property type="match status" value="1"/>
</dbReference>
<comment type="similarity">
    <text evidence="2">Belongs to the peptidase C14A family.</text>
</comment>
<keyword evidence="4" id="KW-1003">Cell membrane</keyword>
<dbReference type="SMART" id="SM00248">
    <property type="entry name" value="ANK"/>
    <property type="match status" value="6"/>
</dbReference>
<comment type="subcellular location">
    <subcellularLocation>
        <location evidence="1">Cell membrane</location>
        <topology evidence="1">Multi-pass membrane protein</topology>
    </subcellularLocation>
</comment>
<dbReference type="PRINTS" id="PR00171">
    <property type="entry name" value="SUGRTRNSPORT"/>
</dbReference>
<feature type="transmembrane region" description="Helical" evidence="10">
    <location>
        <begin position="51"/>
        <end position="72"/>
    </location>
</feature>
<evidence type="ECO:0000256" key="3">
    <source>
        <dbReference type="ARBA" id="ARBA00022448"/>
    </source>
</evidence>
<dbReference type="InterPro" id="IPR003347">
    <property type="entry name" value="JmjC_dom"/>
</dbReference>
<evidence type="ECO:0000256" key="1">
    <source>
        <dbReference type="ARBA" id="ARBA00004651"/>
    </source>
</evidence>
<evidence type="ECO:0000259" key="12">
    <source>
        <dbReference type="PROSITE" id="PS50850"/>
    </source>
</evidence>
<dbReference type="PROSITE" id="PS50850">
    <property type="entry name" value="MFS"/>
    <property type="match status" value="1"/>
</dbReference>
<dbReference type="OrthoDB" id="47172at2759"/>
<dbReference type="EMBL" id="CADEPI010000029">
    <property type="protein sequence ID" value="CAB3367198.1"/>
    <property type="molecule type" value="Genomic_DNA"/>
</dbReference>
<dbReference type="InterPro" id="IPR029030">
    <property type="entry name" value="Caspase-like_dom_sf"/>
</dbReference>
<feature type="domain" description="JmjC" evidence="13">
    <location>
        <begin position="1657"/>
        <end position="1799"/>
    </location>
</feature>
<dbReference type="InterPro" id="IPR005829">
    <property type="entry name" value="Sugar_transporter_CS"/>
</dbReference>
<feature type="transmembrane region" description="Helical" evidence="10">
    <location>
        <begin position="12"/>
        <end position="31"/>
    </location>
</feature>
<evidence type="ECO:0000256" key="9">
    <source>
        <dbReference type="PROSITE-ProRule" id="PRU00023"/>
    </source>
</evidence>
<comment type="caution">
    <text evidence="14">The sequence shown here is derived from an EMBL/GenBank/DDBJ whole genome shotgun (WGS) entry which is preliminary data.</text>
</comment>
<evidence type="ECO:0000259" key="13">
    <source>
        <dbReference type="PROSITE" id="PS51184"/>
    </source>
</evidence>
<dbReference type="InterPro" id="IPR002110">
    <property type="entry name" value="Ankyrin_rpt"/>
</dbReference>
<feature type="transmembrane region" description="Helical" evidence="10">
    <location>
        <begin position="162"/>
        <end position="183"/>
    </location>
</feature>
<dbReference type="PROSITE" id="PS51184">
    <property type="entry name" value="JMJC"/>
    <property type="match status" value="1"/>
</dbReference>
<keyword evidence="9" id="KW-0040">ANK repeat</keyword>
<dbReference type="Proteomes" id="UP000494165">
    <property type="component" value="Unassembled WGS sequence"/>
</dbReference>
<dbReference type="InterPro" id="IPR003663">
    <property type="entry name" value="Sugar/inositol_transpt"/>
</dbReference>
<evidence type="ECO:0000256" key="7">
    <source>
        <dbReference type="ARBA" id="ARBA00022989"/>
    </source>
</evidence>
<evidence type="ECO:0000256" key="4">
    <source>
        <dbReference type="ARBA" id="ARBA00022475"/>
    </source>
</evidence>
<dbReference type="SMART" id="SM00558">
    <property type="entry name" value="JmjC"/>
    <property type="match status" value="1"/>
</dbReference>
<feature type="domain" description="Caspase family p20" evidence="11">
    <location>
        <begin position="444"/>
        <end position="586"/>
    </location>
</feature>
<name>A0A8S1CCC3_9INSE</name>
<dbReference type="InterPro" id="IPR050549">
    <property type="entry name" value="MFS_Trehalose_Transporter"/>
</dbReference>
<feature type="transmembrane region" description="Helical" evidence="10">
    <location>
        <begin position="337"/>
        <end position="362"/>
    </location>
</feature>
<feature type="repeat" description="ANK" evidence="9">
    <location>
        <begin position="1095"/>
        <end position="1127"/>
    </location>
</feature>
<dbReference type="FunFam" id="1.20.1250.20:FF:000218">
    <property type="entry name" value="facilitated trehalose transporter Tret1"/>
    <property type="match status" value="1"/>
</dbReference>
<dbReference type="GO" id="GO:0004197">
    <property type="term" value="F:cysteine-type endopeptidase activity"/>
    <property type="evidence" value="ECO:0007669"/>
    <property type="project" value="InterPro"/>
</dbReference>
<dbReference type="GO" id="GO:0006508">
    <property type="term" value="P:proteolysis"/>
    <property type="evidence" value="ECO:0007669"/>
    <property type="project" value="InterPro"/>
</dbReference>
<keyword evidence="5" id="KW-0762">Sugar transport</keyword>
<dbReference type="Gene3D" id="2.60.120.650">
    <property type="entry name" value="Cupin"/>
    <property type="match status" value="1"/>
</dbReference>
<dbReference type="InterPro" id="IPR036259">
    <property type="entry name" value="MFS_trans_sf"/>
</dbReference>
<dbReference type="SUPFAM" id="SSF103473">
    <property type="entry name" value="MFS general substrate transporter"/>
    <property type="match status" value="1"/>
</dbReference>
<evidence type="ECO:0000256" key="5">
    <source>
        <dbReference type="ARBA" id="ARBA00022597"/>
    </source>
</evidence>
<dbReference type="PROSITE" id="PS50088">
    <property type="entry name" value="ANK_REPEAT"/>
    <property type="match status" value="1"/>
</dbReference>
<dbReference type="Pfam" id="PF08660">
    <property type="entry name" value="Alg14"/>
    <property type="match status" value="1"/>
</dbReference>
<dbReference type="PANTHER" id="PTHR48021">
    <property type="match status" value="1"/>
</dbReference>
<keyword evidence="8 10" id="KW-0472">Membrane</keyword>
<evidence type="ECO:0000313" key="15">
    <source>
        <dbReference type="Proteomes" id="UP000494165"/>
    </source>
</evidence>
<feature type="transmembrane region" description="Helical" evidence="10">
    <location>
        <begin position="310"/>
        <end position="331"/>
    </location>
</feature>
<dbReference type="Gene3D" id="3.40.50.1460">
    <property type="match status" value="2"/>
</dbReference>
<dbReference type="SMART" id="SM00115">
    <property type="entry name" value="CASc"/>
    <property type="match status" value="1"/>
</dbReference>
<evidence type="ECO:0000313" key="14">
    <source>
        <dbReference type="EMBL" id="CAB3367198.1"/>
    </source>
</evidence>
<evidence type="ECO:0000256" key="6">
    <source>
        <dbReference type="ARBA" id="ARBA00022692"/>
    </source>
</evidence>
<evidence type="ECO:0000256" key="10">
    <source>
        <dbReference type="SAM" id="Phobius"/>
    </source>
</evidence>
<dbReference type="Pfam" id="PF00656">
    <property type="entry name" value="Peptidase_C14"/>
    <property type="match status" value="1"/>
</dbReference>
<gene>
    <name evidence="14" type="ORF">CLODIP_2_CD04282</name>
</gene>
<feature type="domain" description="Major facilitator superfamily (MFS) profile" evidence="12">
    <location>
        <begin position="6"/>
        <end position="429"/>
    </location>
</feature>
<dbReference type="GO" id="GO:0005886">
    <property type="term" value="C:plasma membrane"/>
    <property type="evidence" value="ECO:0007669"/>
    <property type="project" value="UniProtKB-SubCell"/>
</dbReference>
<dbReference type="SUPFAM" id="SSF52129">
    <property type="entry name" value="Caspase-like"/>
    <property type="match status" value="2"/>
</dbReference>
<feature type="transmembrane region" description="Helical" evidence="10">
    <location>
        <begin position="84"/>
        <end position="102"/>
    </location>
</feature>
<dbReference type="Pfam" id="PF12796">
    <property type="entry name" value="Ank_2"/>
    <property type="match status" value="2"/>
</dbReference>
<feature type="transmembrane region" description="Helical" evidence="10">
    <location>
        <begin position="283"/>
        <end position="303"/>
    </location>
</feature>
<dbReference type="PANTHER" id="PTHR48021:SF1">
    <property type="entry name" value="GH07001P-RELATED"/>
    <property type="match status" value="1"/>
</dbReference>
<dbReference type="GO" id="GO:0022857">
    <property type="term" value="F:transmembrane transporter activity"/>
    <property type="evidence" value="ECO:0007669"/>
    <property type="project" value="InterPro"/>
</dbReference>
<evidence type="ECO:0000256" key="2">
    <source>
        <dbReference type="ARBA" id="ARBA00010134"/>
    </source>
</evidence>
<feature type="transmembrane region" description="Helical" evidence="10">
    <location>
        <begin position="244"/>
        <end position="263"/>
    </location>
</feature>
<evidence type="ECO:0000256" key="8">
    <source>
        <dbReference type="ARBA" id="ARBA00023136"/>
    </source>
</evidence>
<dbReference type="PROSITE" id="PS00217">
    <property type="entry name" value="SUGAR_TRANSPORT_2"/>
    <property type="match status" value="1"/>
</dbReference>
<dbReference type="SUPFAM" id="SSF51197">
    <property type="entry name" value="Clavaminate synthase-like"/>
    <property type="match status" value="1"/>
</dbReference>
<dbReference type="InterPro" id="IPR015917">
    <property type="entry name" value="Pept_C14A"/>
</dbReference>
<dbReference type="InterPro" id="IPR001309">
    <property type="entry name" value="Pept_C14_p20"/>
</dbReference>
<dbReference type="InterPro" id="IPR005828">
    <property type="entry name" value="MFS_sugar_transport-like"/>
</dbReference>
<dbReference type="Pfam" id="PF00083">
    <property type="entry name" value="Sugar_tr"/>
    <property type="match status" value="1"/>
</dbReference>
<dbReference type="InterPro" id="IPR036770">
    <property type="entry name" value="Ankyrin_rpt-contain_sf"/>
</dbReference>
<evidence type="ECO:0000259" key="11">
    <source>
        <dbReference type="PROSITE" id="PS50208"/>
    </source>
</evidence>
<dbReference type="PROSITE" id="PS50297">
    <property type="entry name" value="ANK_REP_REGION"/>
    <property type="match status" value="1"/>
</dbReference>
<dbReference type="PROSITE" id="PS50208">
    <property type="entry name" value="CASPASE_P20"/>
    <property type="match status" value="1"/>
</dbReference>
<keyword evidence="6 10" id="KW-0812">Transmembrane</keyword>
<proteinExistence type="inferred from homology"/>
<dbReference type="InterPro" id="IPR013969">
    <property type="entry name" value="Oligosacch_biosynth_Alg14"/>
</dbReference>
<dbReference type="InterPro" id="IPR041667">
    <property type="entry name" value="Cupin_8"/>
</dbReference>
<keyword evidence="3" id="KW-0813">Transport</keyword>
<reference evidence="14 15" key="1">
    <citation type="submission" date="2020-04" db="EMBL/GenBank/DDBJ databases">
        <authorList>
            <person name="Alioto T."/>
            <person name="Alioto T."/>
            <person name="Gomez Garrido J."/>
        </authorList>
    </citation>
    <scope>NUCLEOTIDE SEQUENCE [LARGE SCALE GENOMIC DNA]</scope>
</reference>
<accession>A0A8S1CCC3</accession>
<dbReference type="GO" id="GO:0006488">
    <property type="term" value="P:dolichol-linked oligosaccharide biosynthetic process"/>
    <property type="evidence" value="ECO:0007669"/>
    <property type="project" value="InterPro"/>
</dbReference>